<evidence type="ECO:0000313" key="4">
    <source>
        <dbReference type="Proteomes" id="UP000018208"/>
    </source>
</evidence>
<dbReference type="EMBL" id="AUWU02000003">
    <property type="protein sequence ID" value="KAH0575448.1"/>
    <property type="molecule type" value="Genomic_DNA"/>
</dbReference>
<reference evidence="3" key="2">
    <citation type="submission" date="2020-12" db="EMBL/GenBank/DDBJ databases">
        <title>New Spironucleus salmonicida genome in near-complete chromosomes.</title>
        <authorList>
            <person name="Xu F."/>
            <person name="Kurt Z."/>
            <person name="Jimenez-Gonzalez A."/>
            <person name="Astvaldsson A."/>
            <person name="Andersson J.O."/>
            <person name="Svard S.G."/>
        </authorList>
    </citation>
    <scope>NUCLEOTIDE SEQUENCE</scope>
    <source>
        <strain evidence="3">ATCC 50377</strain>
    </source>
</reference>
<feature type="coiled-coil region" evidence="1">
    <location>
        <begin position="408"/>
        <end position="435"/>
    </location>
</feature>
<protein>
    <submittedName>
        <fullName evidence="2">Uncharacterized protein</fullName>
    </submittedName>
</protein>
<organism evidence="2">
    <name type="scientific">Spironucleus salmonicida</name>
    <dbReference type="NCBI Taxonomy" id="348837"/>
    <lineage>
        <taxon>Eukaryota</taxon>
        <taxon>Metamonada</taxon>
        <taxon>Diplomonadida</taxon>
        <taxon>Hexamitidae</taxon>
        <taxon>Hexamitinae</taxon>
        <taxon>Spironucleus</taxon>
    </lineage>
</organism>
<dbReference type="OrthoDB" id="10251275at2759"/>
<dbReference type="EMBL" id="KI546038">
    <property type="protein sequence ID" value="EST47658.1"/>
    <property type="molecule type" value="Genomic_DNA"/>
</dbReference>
<proteinExistence type="predicted"/>
<keyword evidence="4" id="KW-1185">Reference proteome</keyword>
<keyword evidence="1" id="KW-0175">Coiled coil</keyword>
<evidence type="ECO:0000256" key="1">
    <source>
        <dbReference type="SAM" id="Coils"/>
    </source>
</evidence>
<dbReference type="Proteomes" id="UP000018208">
    <property type="component" value="Unassembled WGS sequence"/>
</dbReference>
<reference evidence="2 3" key="1">
    <citation type="journal article" date="2014" name="PLoS Genet.">
        <title>The Genome of Spironucleus salmonicida Highlights a Fish Pathogen Adapted to Fluctuating Environments.</title>
        <authorList>
            <person name="Xu F."/>
            <person name="Jerlstrom-Hultqvist J."/>
            <person name="Einarsson E."/>
            <person name="Astvaldsson A."/>
            <person name="Svard S.G."/>
            <person name="Andersson J.O."/>
        </authorList>
    </citation>
    <scope>NUCLEOTIDE SEQUENCE</scope>
    <source>
        <strain evidence="3">ATCC 50377</strain>
    </source>
</reference>
<gene>
    <name evidence="2" type="ORF">SS50377_12353</name>
    <name evidence="3" type="ORF">SS50377_23081</name>
</gene>
<name>V6LTW0_9EUKA</name>
<dbReference type="VEuPathDB" id="GiardiaDB:SS50377_23081"/>
<evidence type="ECO:0000313" key="2">
    <source>
        <dbReference type="EMBL" id="EST47658.1"/>
    </source>
</evidence>
<accession>V6LTW0</accession>
<evidence type="ECO:0000313" key="3">
    <source>
        <dbReference type="EMBL" id="KAH0575448.1"/>
    </source>
</evidence>
<sequence>MLLNRPSRTLSAISNKAALQISKNQLQPVTSKTTKRSSSTQKKQLNTQFAQKDLNTDELLKNLITLDSQISEVKQIGQVKKDITKFTNIGIQDILPIQINNEDNNQTSQKQQNDDQELNEHMSVEEKLKMYRNNPLLFQKVLLESKKVKQQEINRQREEQNKFRQKHRQQIAGDIPIPPMISNFLSHNKKELQSGKFQYDKLMHNRQIRGQLLEAQIDDTLSRKRRLVEVEETLKYPILFQQKREVLLPRIYALQKQKLGIYLFLVSRISAINKQTCNYQKLKFENIKITNGSNLIIKYYREYARLQRENKVFNAKLIITQHLRYFRIKNQKNIRQKALGSIKYLLFQNYNDNVFLASINLFYQVQYDLTESLSELNIKNMARMQILRMYLKHKIDEISLHIWIQNREKFLQVTLKRLQNDRKKLKELKQFMIQNPAGKIVQPETSDDFDLLKKLQFSDIEITSAAEAILYAILSTQQDELQDRYVQNNSPAQLNITVVNLLPDQDTVERCYHAVKANQDVFEWARCSAVGLMVPDE</sequence>
<dbReference type="AlphaFoldDB" id="V6LTW0"/>